<dbReference type="AlphaFoldDB" id="U5WZB7"/>
<gene>
    <name evidence="1" type="ORF">MKAN_17125</name>
</gene>
<sequence length="65" mass="7015">MVVTPCRLTQLRVAFQRLGSGFSEYASVGGRFRGVAVTICSMPVRVAGRVESQIALLQATRTTLT</sequence>
<evidence type="ECO:0000313" key="2">
    <source>
        <dbReference type="Proteomes" id="UP000017786"/>
    </source>
</evidence>
<dbReference type="KEGG" id="mkn:MKAN_17125"/>
<dbReference type="EMBL" id="CP006835">
    <property type="protein sequence ID" value="AGZ54292.1"/>
    <property type="molecule type" value="Genomic_DNA"/>
</dbReference>
<accession>U5WZB7</accession>
<name>U5WZB7_MYCKA</name>
<proteinExistence type="predicted"/>
<organism evidence="1 2">
    <name type="scientific">Mycobacterium kansasii ATCC 12478</name>
    <dbReference type="NCBI Taxonomy" id="557599"/>
    <lineage>
        <taxon>Bacteria</taxon>
        <taxon>Bacillati</taxon>
        <taxon>Actinomycetota</taxon>
        <taxon>Actinomycetes</taxon>
        <taxon>Mycobacteriales</taxon>
        <taxon>Mycobacteriaceae</taxon>
        <taxon>Mycobacterium</taxon>
    </lineage>
</organism>
<dbReference type="Proteomes" id="UP000017786">
    <property type="component" value="Chromosome"/>
</dbReference>
<protein>
    <submittedName>
        <fullName evidence="1">Uncharacterized protein</fullName>
    </submittedName>
</protein>
<evidence type="ECO:0000313" key="1">
    <source>
        <dbReference type="EMBL" id="AGZ54292.1"/>
    </source>
</evidence>
<dbReference type="HOGENOM" id="CLU_2845136_0_0_11"/>
<reference evidence="1 2" key="1">
    <citation type="submission" date="2013-10" db="EMBL/GenBank/DDBJ databases">
        <title>Genome sequence of Mycobacterium kansasii.</title>
        <authorList>
            <consortium name="McGill University Mycobacterium genome consortium"/>
            <person name="Veyrier F.J."/>
            <person name="Behr M.A."/>
        </authorList>
    </citation>
    <scope>NUCLEOTIDE SEQUENCE [LARGE SCALE GENOMIC DNA]</scope>
    <source>
        <strain evidence="1 2">ATCC 12478</strain>
    </source>
</reference>